<organism evidence="1 2">
    <name type="scientific">Sphaerodactylus townsendi</name>
    <dbReference type="NCBI Taxonomy" id="933632"/>
    <lineage>
        <taxon>Eukaryota</taxon>
        <taxon>Metazoa</taxon>
        <taxon>Chordata</taxon>
        <taxon>Craniata</taxon>
        <taxon>Vertebrata</taxon>
        <taxon>Euteleostomi</taxon>
        <taxon>Lepidosauria</taxon>
        <taxon>Squamata</taxon>
        <taxon>Bifurcata</taxon>
        <taxon>Gekkota</taxon>
        <taxon>Sphaerodactylidae</taxon>
        <taxon>Sphaerodactylus</taxon>
    </lineage>
</organism>
<keyword evidence="2" id="KW-1185">Reference proteome</keyword>
<dbReference type="EMBL" id="CM037625">
    <property type="protein sequence ID" value="KAH7998440.1"/>
    <property type="molecule type" value="Genomic_DNA"/>
</dbReference>
<protein>
    <submittedName>
        <fullName evidence="1">Uncharacterized protein</fullName>
    </submittedName>
</protein>
<reference evidence="1" key="1">
    <citation type="submission" date="2021-08" db="EMBL/GenBank/DDBJ databases">
        <title>The first chromosome-level gecko genome reveals the dynamic sex chromosomes of Neotropical dwarf geckos (Sphaerodactylidae: Sphaerodactylus).</title>
        <authorList>
            <person name="Pinto B.J."/>
            <person name="Keating S.E."/>
            <person name="Gamble T."/>
        </authorList>
    </citation>
    <scope>NUCLEOTIDE SEQUENCE</scope>
    <source>
        <strain evidence="1">TG3544</strain>
    </source>
</reference>
<evidence type="ECO:0000313" key="1">
    <source>
        <dbReference type="EMBL" id="KAH7998440.1"/>
    </source>
</evidence>
<sequence>MEGSSSSSSGSSSGSLEALVERAGGRQRLLLVAERRAGEPPARALLESFARDLFGEEEPAAAAAAAGGEAGKGRGAGRRAGRGWPWCPLAFVLVRPGWLGRRRALGELVRDVRGQLAPSAGLVGVLLPPPLPPEAEEGAPEAEREAARLRLEGLLRRACAPRRPGEHEALQAAHYSPGSPQGAAPVRAAALRALRAALQLRADDLETEKRRLPTFLRCFPWGGSSQKTAGCLDKPADTSRDDGLQEMEEGVALTNLVPNGNCEEICGGAGT</sequence>
<comment type="caution">
    <text evidence="1">The sequence shown here is derived from an EMBL/GenBank/DDBJ whole genome shotgun (WGS) entry which is preliminary data.</text>
</comment>
<name>A0ACB8F0F6_9SAUR</name>
<accession>A0ACB8F0F6</accession>
<evidence type="ECO:0000313" key="2">
    <source>
        <dbReference type="Proteomes" id="UP000827872"/>
    </source>
</evidence>
<dbReference type="Proteomes" id="UP000827872">
    <property type="component" value="Linkage Group LG12"/>
</dbReference>
<gene>
    <name evidence="1" type="ORF">K3G42_016919</name>
</gene>
<proteinExistence type="predicted"/>